<evidence type="ECO:0000256" key="3">
    <source>
        <dbReference type="ARBA" id="ARBA00022475"/>
    </source>
</evidence>
<dbReference type="OrthoDB" id="9810086at2"/>
<dbReference type="GO" id="GO:0005886">
    <property type="term" value="C:plasma membrane"/>
    <property type="evidence" value="ECO:0007669"/>
    <property type="project" value="UniProtKB-SubCell"/>
</dbReference>
<feature type="domain" description="ABC transmembrane type-1" evidence="8">
    <location>
        <begin position="93"/>
        <end position="284"/>
    </location>
</feature>
<dbReference type="PANTHER" id="PTHR43744">
    <property type="entry name" value="ABC TRANSPORTER PERMEASE PROTEIN MG189-RELATED-RELATED"/>
    <property type="match status" value="1"/>
</dbReference>
<dbReference type="eggNOG" id="COG0395">
    <property type="taxonomic scope" value="Bacteria"/>
</dbReference>
<evidence type="ECO:0000256" key="7">
    <source>
        <dbReference type="RuleBase" id="RU363032"/>
    </source>
</evidence>
<dbReference type="PANTHER" id="PTHR43744:SF2">
    <property type="entry name" value="ARABINOOLIGOSACCHARIDES TRANSPORT SYSTEM PERMEASE PROTEIN ARAQ"/>
    <property type="match status" value="1"/>
</dbReference>
<feature type="transmembrane region" description="Helical" evidence="7">
    <location>
        <begin position="33"/>
        <end position="55"/>
    </location>
</feature>
<evidence type="ECO:0000259" key="8">
    <source>
        <dbReference type="PROSITE" id="PS50928"/>
    </source>
</evidence>
<dbReference type="PROSITE" id="PS50928">
    <property type="entry name" value="ABC_TM1"/>
    <property type="match status" value="1"/>
</dbReference>
<evidence type="ECO:0000256" key="2">
    <source>
        <dbReference type="ARBA" id="ARBA00022448"/>
    </source>
</evidence>
<feature type="transmembrane region" description="Helical" evidence="7">
    <location>
        <begin position="128"/>
        <end position="149"/>
    </location>
</feature>
<dbReference type="Pfam" id="PF00528">
    <property type="entry name" value="BPD_transp_1"/>
    <property type="match status" value="1"/>
</dbReference>
<dbReference type="AlphaFoldDB" id="A0A1N6EXG7"/>
<name>A0A1N6EXG7_9LACT</name>
<dbReference type="Gene3D" id="1.10.3720.10">
    <property type="entry name" value="MetI-like"/>
    <property type="match status" value="1"/>
</dbReference>
<comment type="similarity">
    <text evidence="7">Belongs to the binding-protein-dependent transport system permease family.</text>
</comment>
<feature type="transmembrane region" description="Helical" evidence="7">
    <location>
        <begin position="264"/>
        <end position="284"/>
    </location>
</feature>
<keyword evidence="9" id="KW-0762">Sugar transport</keyword>
<sequence length="298" mass="33026">MKNDKAVSIEPVVDPTVAPIGKVFKNRIKILKVILYIFLILLSVISIIPFVMMMVNATRSNTEIIRGFTLVPGTSFFDNYDVLIRYMNVWRGFANSLFVATTVTVLNAYFSALTAFAMAFYEFKGKTFIFGAFLVVMMVPGQLGLLGQYELNSTLGILDTYWPLIIPAIAAPFTVFFFRQYLVSSMQISILEAARIDGASEIYMFHRIVLPILKPAIATQAIFTFIGTWNNYMTPLIMLRTPSKFTLPVMMGALSGSPVAMNLGAMYLGIAISVVPIMVAFIFLSKHIINSISAGAVK</sequence>
<evidence type="ECO:0000256" key="1">
    <source>
        <dbReference type="ARBA" id="ARBA00004651"/>
    </source>
</evidence>
<evidence type="ECO:0000256" key="4">
    <source>
        <dbReference type="ARBA" id="ARBA00022692"/>
    </source>
</evidence>
<gene>
    <name evidence="9" type="ORF">SAMN05878443_0265</name>
</gene>
<evidence type="ECO:0000256" key="6">
    <source>
        <dbReference type="ARBA" id="ARBA00023136"/>
    </source>
</evidence>
<evidence type="ECO:0000313" key="10">
    <source>
        <dbReference type="Proteomes" id="UP000184758"/>
    </source>
</evidence>
<keyword evidence="6 7" id="KW-0472">Membrane</keyword>
<keyword evidence="2 7" id="KW-0813">Transport</keyword>
<dbReference type="GO" id="GO:0055085">
    <property type="term" value="P:transmembrane transport"/>
    <property type="evidence" value="ECO:0007669"/>
    <property type="project" value="InterPro"/>
</dbReference>
<evidence type="ECO:0000313" key="9">
    <source>
        <dbReference type="EMBL" id="SIN87728.1"/>
    </source>
</evidence>
<protein>
    <submittedName>
        <fullName evidence="9">Multiple sugar transport system permease protein</fullName>
    </submittedName>
</protein>
<dbReference type="InterPro" id="IPR000515">
    <property type="entry name" value="MetI-like"/>
</dbReference>
<evidence type="ECO:0000256" key="5">
    <source>
        <dbReference type="ARBA" id="ARBA00022989"/>
    </source>
</evidence>
<dbReference type="Proteomes" id="UP000184758">
    <property type="component" value="Unassembled WGS sequence"/>
</dbReference>
<keyword evidence="10" id="KW-1185">Reference proteome</keyword>
<reference evidence="10" key="1">
    <citation type="submission" date="2016-11" db="EMBL/GenBank/DDBJ databases">
        <authorList>
            <person name="Varghese N."/>
            <person name="Submissions S."/>
        </authorList>
    </citation>
    <scope>NUCLEOTIDE SEQUENCE [LARGE SCALE GENOMIC DNA]</scope>
    <source>
        <strain evidence="10">313</strain>
    </source>
</reference>
<feature type="transmembrane region" description="Helical" evidence="7">
    <location>
        <begin position="208"/>
        <end position="229"/>
    </location>
</feature>
<dbReference type="CDD" id="cd06261">
    <property type="entry name" value="TM_PBP2"/>
    <property type="match status" value="1"/>
</dbReference>
<keyword evidence="3" id="KW-1003">Cell membrane</keyword>
<feature type="transmembrane region" description="Helical" evidence="7">
    <location>
        <begin position="97"/>
        <end position="121"/>
    </location>
</feature>
<dbReference type="RefSeq" id="WP_081884480.1">
    <property type="nucleotide sequence ID" value="NZ_FSRN01000001.1"/>
</dbReference>
<feature type="transmembrane region" description="Helical" evidence="7">
    <location>
        <begin position="161"/>
        <end position="178"/>
    </location>
</feature>
<organism evidence="9 10">
    <name type="scientific">Carnobacterium alterfunditum</name>
    <dbReference type="NCBI Taxonomy" id="28230"/>
    <lineage>
        <taxon>Bacteria</taxon>
        <taxon>Bacillati</taxon>
        <taxon>Bacillota</taxon>
        <taxon>Bacilli</taxon>
        <taxon>Lactobacillales</taxon>
        <taxon>Carnobacteriaceae</taxon>
        <taxon>Carnobacterium</taxon>
    </lineage>
</organism>
<dbReference type="SUPFAM" id="SSF161098">
    <property type="entry name" value="MetI-like"/>
    <property type="match status" value="1"/>
</dbReference>
<comment type="subcellular location">
    <subcellularLocation>
        <location evidence="1 7">Cell membrane</location>
        <topology evidence="1 7">Multi-pass membrane protein</topology>
    </subcellularLocation>
</comment>
<dbReference type="STRING" id="28230.SAMN05878443_0265"/>
<accession>A0A1N6EXG7</accession>
<dbReference type="EMBL" id="FSRN01000001">
    <property type="protein sequence ID" value="SIN87728.1"/>
    <property type="molecule type" value="Genomic_DNA"/>
</dbReference>
<keyword evidence="4 7" id="KW-0812">Transmembrane</keyword>
<dbReference type="InterPro" id="IPR035906">
    <property type="entry name" value="MetI-like_sf"/>
</dbReference>
<proteinExistence type="inferred from homology"/>
<keyword evidence="5 7" id="KW-1133">Transmembrane helix</keyword>